<evidence type="ECO:0000313" key="3">
    <source>
        <dbReference type="EMBL" id="CAN95804.1"/>
    </source>
</evidence>
<feature type="region of interest" description="Disordered" evidence="1">
    <location>
        <begin position="41"/>
        <end position="113"/>
    </location>
</feature>
<keyword evidence="2" id="KW-0732">Signal</keyword>
<dbReference type="RefSeq" id="WP_012238269.1">
    <property type="nucleotide sequence ID" value="NC_010162.1"/>
</dbReference>
<sequence>MRPEPGAIRSVVSCACLLAAAAGGCNAIIGLEVGELAPSQSGADAASASSSGGPGAGGSGAGGEGTGGAGGGDGGGGGSGGDGGGGGGSGGNGGGSGGGGSGGGGPLCSDAEGTVVEPSASWGETLGFDVGDLAASDGALTAVITEVLASGAFRFSVAKWTSGGENDSRYGLSANDVWGLHLAAGDGATYVAGEAAGATSLPGGLLDACRVGPALVATSYTTSFVAALDANGRCGWAWSVDAQHNTTARAMAANSEAVVFAVDVTDAGRSFGPCELKSVPAESALLAALYPADGACKWQQRLGPRAAVTVKALPVNPKASGNLVTVVGDYESLGGAVTFGGQTPFASEQRDVFVARYTAIDGALVDLTTLNVEGDQQVAQHGAALLPGGDVVIAGSYRGVVDFGGGCPALPDAGDTESFFVARVSRKGVVWSRGFGDDKESQVAAGVAVDGAGAIYVTGEFTGTIPLGSAGSLTTSQKRAGFLMRLDAQGNLISATKVEGAGTVALRVVAVDGALGGPVYVAGAVTGALHLDGLAAPLGSESDNESRGFIARLSGAR</sequence>
<protein>
    <recommendedName>
        <fullName evidence="5">Secreted protein</fullName>
    </recommendedName>
</protein>
<dbReference type="PROSITE" id="PS51257">
    <property type="entry name" value="PROKAR_LIPOPROTEIN"/>
    <property type="match status" value="1"/>
</dbReference>
<accession>A9G3W2</accession>
<feature type="chain" id="PRO_5002735767" description="Secreted protein" evidence="2">
    <location>
        <begin position="28"/>
        <end position="557"/>
    </location>
</feature>
<feature type="compositionally biased region" description="Low complexity" evidence="1">
    <location>
        <begin position="41"/>
        <end position="51"/>
    </location>
</feature>
<evidence type="ECO:0000313" key="4">
    <source>
        <dbReference type="Proteomes" id="UP000002139"/>
    </source>
</evidence>
<dbReference type="BioCyc" id="SCEL448385:SCE_RS28990-MONOMER"/>
<dbReference type="eggNOG" id="COG1520">
    <property type="taxonomic scope" value="Bacteria"/>
</dbReference>
<name>A9G3W2_SORC5</name>
<organism evidence="3 4">
    <name type="scientific">Sorangium cellulosum (strain So ce56)</name>
    <name type="common">Polyangium cellulosum (strain So ce56)</name>
    <dbReference type="NCBI Taxonomy" id="448385"/>
    <lineage>
        <taxon>Bacteria</taxon>
        <taxon>Pseudomonadati</taxon>
        <taxon>Myxococcota</taxon>
        <taxon>Polyangia</taxon>
        <taxon>Polyangiales</taxon>
        <taxon>Polyangiaceae</taxon>
        <taxon>Sorangium</taxon>
    </lineage>
</organism>
<keyword evidence="4" id="KW-1185">Reference proteome</keyword>
<proteinExistence type="predicted"/>
<dbReference type="STRING" id="448385.sce5641"/>
<feature type="compositionally biased region" description="Gly residues" evidence="1">
    <location>
        <begin position="52"/>
        <end position="106"/>
    </location>
</feature>
<evidence type="ECO:0000256" key="2">
    <source>
        <dbReference type="SAM" id="SignalP"/>
    </source>
</evidence>
<dbReference type="AlphaFoldDB" id="A9G3W2"/>
<feature type="signal peptide" evidence="2">
    <location>
        <begin position="1"/>
        <end position="27"/>
    </location>
</feature>
<dbReference type="KEGG" id="scl:sce5641"/>
<evidence type="ECO:0000256" key="1">
    <source>
        <dbReference type="SAM" id="MobiDB-lite"/>
    </source>
</evidence>
<evidence type="ECO:0008006" key="5">
    <source>
        <dbReference type="Google" id="ProtNLM"/>
    </source>
</evidence>
<dbReference type="Proteomes" id="UP000002139">
    <property type="component" value="Chromosome"/>
</dbReference>
<dbReference type="EMBL" id="AM746676">
    <property type="protein sequence ID" value="CAN95804.1"/>
    <property type="molecule type" value="Genomic_DNA"/>
</dbReference>
<gene>
    <name evidence="3" type="ordered locus">sce5641</name>
</gene>
<dbReference type="HOGENOM" id="CLU_489065_0_0_7"/>
<reference evidence="3 4" key="1">
    <citation type="journal article" date="2007" name="Nat. Biotechnol.">
        <title>Complete genome sequence of the myxobacterium Sorangium cellulosum.</title>
        <authorList>
            <person name="Schneiker S."/>
            <person name="Perlova O."/>
            <person name="Kaiser O."/>
            <person name="Gerth K."/>
            <person name="Alici A."/>
            <person name="Altmeyer M.O."/>
            <person name="Bartels D."/>
            <person name="Bekel T."/>
            <person name="Beyer S."/>
            <person name="Bode E."/>
            <person name="Bode H.B."/>
            <person name="Bolten C.J."/>
            <person name="Choudhuri J.V."/>
            <person name="Doss S."/>
            <person name="Elnakady Y.A."/>
            <person name="Frank B."/>
            <person name="Gaigalat L."/>
            <person name="Goesmann A."/>
            <person name="Groeger C."/>
            <person name="Gross F."/>
            <person name="Jelsbak L."/>
            <person name="Jelsbak L."/>
            <person name="Kalinowski J."/>
            <person name="Kegler C."/>
            <person name="Knauber T."/>
            <person name="Konietzny S."/>
            <person name="Kopp M."/>
            <person name="Krause L."/>
            <person name="Krug D."/>
            <person name="Linke B."/>
            <person name="Mahmud T."/>
            <person name="Martinez-Arias R."/>
            <person name="McHardy A.C."/>
            <person name="Merai M."/>
            <person name="Meyer F."/>
            <person name="Mormann S."/>
            <person name="Munoz-Dorado J."/>
            <person name="Perez J."/>
            <person name="Pradella S."/>
            <person name="Rachid S."/>
            <person name="Raddatz G."/>
            <person name="Rosenau F."/>
            <person name="Rueckert C."/>
            <person name="Sasse F."/>
            <person name="Scharfe M."/>
            <person name="Schuster S.C."/>
            <person name="Suen G."/>
            <person name="Treuner-Lange A."/>
            <person name="Velicer G.J."/>
            <person name="Vorholter F.-J."/>
            <person name="Weissman K.J."/>
            <person name="Welch R.D."/>
            <person name="Wenzel S.C."/>
            <person name="Whitworth D.E."/>
            <person name="Wilhelm S."/>
            <person name="Wittmann C."/>
            <person name="Bloecker H."/>
            <person name="Puehler A."/>
            <person name="Mueller R."/>
        </authorList>
    </citation>
    <scope>NUCLEOTIDE SEQUENCE [LARGE SCALE GENOMIC DNA]</scope>
    <source>
        <strain evidence="4">So ce56</strain>
    </source>
</reference>